<dbReference type="SUPFAM" id="SSF56112">
    <property type="entry name" value="Protein kinase-like (PK-like)"/>
    <property type="match status" value="1"/>
</dbReference>
<evidence type="ECO:0000256" key="9">
    <source>
        <dbReference type="ARBA" id="ARBA00023242"/>
    </source>
</evidence>
<dbReference type="Gene3D" id="3.30.310.80">
    <property type="entry name" value="Kinase associated domain 1, KA1"/>
    <property type="match status" value="2"/>
</dbReference>
<feature type="region of interest" description="Disordered" evidence="14">
    <location>
        <begin position="1070"/>
        <end position="1091"/>
    </location>
</feature>
<evidence type="ECO:0000256" key="6">
    <source>
        <dbReference type="ARBA" id="ARBA00022741"/>
    </source>
</evidence>
<evidence type="ECO:0000256" key="12">
    <source>
        <dbReference type="ARBA" id="ARBA00048679"/>
    </source>
</evidence>
<evidence type="ECO:0000256" key="2">
    <source>
        <dbReference type="ARBA" id="ARBA00006234"/>
    </source>
</evidence>
<comment type="catalytic activity">
    <reaction evidence="11">
        <text>L-threonyl-[protein] + ATP = O-phospho-L-threonyl-[protein] + ADP + H(+)</text>
        <dbReference type="Rhea" id="RHEA:46608"/>
        <dbReference type="Rhea" id="RHEA-COMP:11060"/>
        <dbReference type="Rhea" id="RHEA-COMP:11605"/>
        <dbReference type="ChEBI" id="CHEBI:15378"/>
        <dbReference type="ChEBI" id="CHEBI:30013"/>
        <dbReference type="ChEBI" id="CHEBI:30616"/>
        <dbReference type="ChEBI" id="CHEBI:61977"/>
        <dbReference type="ChEBI" id="CHEBI:456216"/>
        <dbReference type="EC" id="2.7.11.1"/>
    </reaction>
</comment>
<dbReference type="InterPro" id="IPR007219">
    <property type="entry name" value="XnlR_reg_dom"/>
</dbReference>
<dbReference type="SMART" id="SM00220">
    <property type="entry name" value="S_TKc"/>
    <property type="match status" value="1"/>
</dbReference>
<dbReference type="PROSITE" id="PS00108">
    <property type="entry name" value="PROTEIN_KINASE_ST"/>
    <property type="match status" value="1"/>
</dbReference>
<keyword evidence="19" id="KW-1185">Reference proteome</keyword>
<evidence type="ECO:0000313" key="17">
    <source>
        <dbReference type="EMBL" id="KAE9991213.1"/>
    </source>
</evidence>
<feature type="compositionally biased region" description="Polar residues" evidence="14">
    <location>
        <begin position="705"/>
        <end position="718"/>
    </location>
</feature>
<dbReference type="GO" id="GO:0006351">
    <property type="term" value="P:DNA-templated transcription"/>
    <property type="evidence" value="ECO:0007669"/>
    <property type="project" value="InterPro"/>
</dbReference>
<evidence type="ECO:0000313" key="19">
    <source>
        <dbReference type="Proteomes" id="UP000490939"/>
    </source>
</evidence>
<evidence type="ECO:0000256" key="4">
    <source>
        <dbReference type="ARBA" id="ARBA00022527"/>
    </source>
</evidence>
<feature type="compositionally biased region" description="Polar residues" evidence="14">
    <location>
        <begin position="956"/>
        <end position="976"/>
    </location>
</feature>
<proteinExistence type="inferred from homology"/>
<dbReference type="GO" id="GO:0005737">
    <property type="term" value="C:cytoplasm"/>
    <property type="evidence" value="ECO:0007669"/>
    <property type="project" value="TreeGrafter"/>
</dbReference>
<feature type="compositionally biased region" description="Polar residues" evidence="14">
    <location>
        <begin position="1070"/>
        <end position="1090"/>
    </location>
</feature>
<dbReference type="InterPro" id="IPR000719">
    <property type="entry name" value="Prot_kinase_dom"/>
</dbReference>
<keyword evidence="6 13" id="KW-0547">Nucleotide-binding</keyword>
<keyword evidence="5" id="KW-0808">Transferase</keyword>
<dbReference type="PANTHER" id="PTHR24346:SF110">
    <property type="entry name" value="NON-SPECIFIC SERINE_THREONINE PROTEIN KINASE"/>
    <property type="match status" value="1"/>
</dbReference>
<dbReference type="PROSITE" id="PS50011">
    <property type="entry name" value="PROTEIN_KINASE_DOM"/>
    <property type="match status" value="1"/>
</dbReference>
<comment type="subcellular location">
    <subcellularLocation>
        <location evidence="1">Nucleus</location>
    </subcellularLocation>
</comment>
<dbReference type="EC" id="2.7.11.1" evidence="3"/>
<dbReference type="FunFam" id="1.10.510.10:FF:000544">
    <property type="entry name" value="Non-specific serine/threonine protein kinase"/>
    <property type="match status" value="1"/>
</dbReference>
<dbReference type="GO" id="GO:0003677">
    <property type="term" value="F:DNA binding"/>
    <property type="evidence" value="ECO:0007669"/>
    <property type="project" value="InterPro"/>
</dbReference>
<feature type="compositionally biased region" description="Low complexity" evidence="14">
    <location>
        <begin position="591"/>
        <end position="604"/>
    </location>
</feature>
<evidence type="ECO:0000256" key="7">
    <source>
        <dbReference type="ARBA" id="ARBA00022777"/>
    </source>
</evidence>
<feature type="compositionally biased region" description="Basic residues" evidence="14">
    <location>
        <begin position="580"/>
        <end position="590"/>
    </location>
</feature>
<dbReference type="Gene3D" id="1.10.8.10">
    <property type="entry name" value="DNA helicase RuvA subunit, C-terminal domain"/>
    <property type="match status" value="1"/>
</dbReference>
<organism evidence="16 18">
    <name type="scientific">Venturia inaequalis</name>
    <name type="common">Apple scab fungus</name>
    <dbReference type="NCBI Taxonomy" id="5025"/>
    <lineage>
        <taxon>Eukaryota</taxon>
        <taxon>Fungi</taxon>
        <taxon>Dikarya</taxon>
        <taxon>Ascomycota</taxon>
        <taxon>Pezizomycotina</taxon>
        <taxon>Dothideomycetes</taxon>
        <taxon>Pleosporomycetidae</taxon>
        <taxon>Venturiales</taxon>
        <taxon>Venturiaceae</taxon>
        <taxon>Venturia</taxon>
    </lineage>
</organism>
<feature type="region of interest" description="Disordered" evidence="14">
    <location>
        <begin position="1"/>
        <end position="54"/>
    </location>
</feature>
<dbReference type="Proteomes" id="UP000490939">
    <property type="component" value="Unassembled WGS sequence"/>
</dbReference>
<dbReference type="CDD" id="cd12148">
    <property type="entry name" value="fungal_TF_MHR"/>
    <property type="match status" value="1"/>
</dbReference>
<evidence type="ECO:0000256" key="11">
    <source>
        <dbReference type="ARBA" id="ARBA00047899"/>
    </source>
</evidence>
<dbReference type="InterPro" id="IPR017441">
    <property type="entry name" value="Protein_kinase_ATP_BS"/>
</dbReference>
<dbReference type="InterPro" id="IPR011009">
    <property type="entry name" value="Kinase-like_dom_sf"/>
</dbReference>
<dbReference type="EMBL" id="WNWR01000104">
    <property type="protein sequence ID" value="KAE9991213.1"/>
    <property type="molecule type" value="Genomic_DNA"/>
</dbReference>
<dbReference type="GO" id="GO:0005634">
    <property type="term" value="C:nucleus"/>
    <property type="evidence" value="ECO:0007669"/>
    <property type="project" value="UniProtKB-SubCell"/>
</dbReference>
<sequence>MSSTLDDEDLSMSLSSTNTSRPRPPINTEQDQQNERDAREHRNTQRSEAMSRTSAGVRLGQYSVVRTLGEGSFGKVKLAIHEVTGQKVALKIINRRKLVTRDMAGRIEREIQYLQLLRHPHIIKLYTVITTPNEIIMVLEYAGGELFDYIVQHGRMSEVKARRFFQQIVCAVEYCHRHKIVHRDLKPENLLLDENLNVKIADFGLSNIMTDGNFLKTSCGSPNYAAPEVISGKLYAGPEVDVWSCGVILYVLLCGRLPFDDEYIPALFKKIAQGQFQTPNYLSPAAIRLIKKMLVVSPVTRITVAGIREDEWFLQDLPPYLQKPAEEFYDTGVDPNGAILDPRNMAPTLEPSIAEKVHDTVVGKLGKTMGYAKGDVQEALSKNEPSAIKDAYMIVRENQIMKENPLLAQEPTLQPFLAQSPPTNSPLSANAGPFARRPTQPQPFPPMSERTHRGSTSSAHTQPDIRSPATTIGVLPSSLPGFHEAYMKGHPKPNPDDLQLDINAPAQSTPTDRLRPHARGSQLHLHKMPKPDAMTPLPQKKPKATKWQFGIRSRNSPAEAMLAIYKALSAMGAEWEVPRIRRPGRRRSGSRSRSGSGSRSSSGSRGRDSDDGQIWSDEEGDVDRNHGEVRVRNSAMKDDDNVRGRKKEPLGPNNDWGYAVPEDPWVIHARFKREGMFPPGVALPTSPHSSVIDLPATGALKDLPAQNTGSTPPSTRSGHASREGSIAGLPSSEDLGATTDMLKDKYTKPMESVYVYVTIQLYSIEKDFYLVDFKSAGYEALERKFIREIKVQGHTIHDIKNPDVDGGGEWMWKKVNHGEAIPEGARARQREELVPMGRAVGDKRATSPFPFLDVASGLIIQLAEEDLDLEWVKVAQLHLPLLSLAKNGKGFLVHCWPARAVGRGNYAAIKCRLAQTAPSVPWTAITDLWTYLSLPMLRGKRASLSRSFKGQRDPSRPSTNHTEQDASYPTDLSTPQHDAEAGTDSFGEVNRHTLGTEFYGPTGIYSFLKRLRSRARTQGTTKAVERPDVRSTRDARDLSIVNLLHSSDFPVSYPSSSKAGDVIQNGSAVVSKANPNNLPSPSPTYTSLKQSSVSEASGSASLTPTSGPFALLSNSDIEKECVRLYFQNLHLVHPILDQTSFVMRCDNEIWDIPESPARSEGRHSVFLALFNAVLAIGAINAGEDALFMRDTTTVRQAEQYAGGSSSRAPTYPPLKLAKLFFERAKTNLGDVFEACSLESTQTLLLMAVFCQNALKPHSCYLYCGMAVRSALAIGIPNYTGPEAARASALWWQVHGNYYFRRDANRLSRNLYSFEIEMCASAGRESSLREPSHYRLQFPHILASEDPKQAFTSHMIALAQLMDQLSQEIYQSDDPKSWVERSSKCLDIDRRLIQWKSNLPLALDFDKTSLVEPEWVAKQKVVLRNRFLNSRILIHRPFLIAAATASDSFPYQVHVQACVTASFHTIESLYEMYKHRPYFRTWWYNTTYTLYASMILLYVVLSNIESIDHDHAITDVEKSLEIFRSMNMVTVARRCAEIVQEVLDIAKKATQVPDSREGISEAHNHQAGEAGPFSESDILAEFELSKEDLYASLVDSNLMDGFAPLEDGFFDMPDFNSVLGSGPFS</sequence>
<feature type="region of interest" description="Disordered" evidence="14">
    <location>
        <begin position="579"/>
        <end position="659"/>
    </location>
</feature>
<comment type="similarity">
    <text evidence="2">Belongs to the protein kinase superfamily. CAMK Ser/Thr protein kinase family. SNF1 subfamily.</text>
</comment>
<dbReference type="InterPro" id="IPR028375">
    <property type="entry name" value="KA1/Ssp2_C"/>
</dbReference>
<dbReference type="SUPFAM" id="SSF103243">
    <property type="entry name" value="KA1-like"/>
    <property type="match status" value="1"/>
</dbReference>
<evidence type="ECO:0000256" key="5">
    <source>
        <dbReference type="ARBA" id="ARBA00022679"/>
    </source>
</evidence>
<dbReference type="FunFam" id="3.30.200.20:FF:000236">
    <property type="entry name" value="Non-specific serine/threonine protein kinase"/>
    <property type="match status" value="1"/>
</dbReference>
<dbReference type="InterPro" id="IPR008271">
    <property type="entry name" value="Ser/Thr_kinase_AS"/>
</dbReference>
<feature type="compositionally biased region" description="Acidic residues" evidence="14">
    <location>
        <begin position="1"/>
        <end position="10"/>
    </location>
</feature>
<evidence type="ECO:0000256" key="1">
    <source>
        <dbReference type="ARBA" id="ARBA00004123"/>
    </source>
</evidence>
<name>A0A8H3UJP9_VENIN</name>
<dbReference type="CDD" id="cd14079">
    <property type="entry name" value="STKc_AMPK_alpha"/>
    <property type="match status" value="1"/>
</dbReference>
<feature type="binding site" evidence="13">
    <location>
        <position position="91"/>
    </location>
    <ligand>
        <name>ATP</name>
        <dbReference type="ChEBI" id="CHEBI:30616"/>
    </ligand>
</feature>
<dbReference type="GO" id="GO:0008270">
    <property type="term" value="F:zinc ion binding"/>
    <property type="evidence" value="ECO:0007669"/>
    <property type="project" value="InterPro"/>
</dbReference>
<dbReference type="PANTHER" id="PTHR24346">
    <property type="entry name" value="MAP/MICROTUBULE AFFINITY-REGULATING KINASE"/>
    <property type="match status" value="1"/>
</dbReference>
<feature type="domain" description="Protein kinase" evidence="15">
    <location>
        <begin position="62"/>
        <end position="313"/>
    </location>
</feature>
<comment type="caution">
    <text evidence="16">The sequence shown here is derived from an EMBL/GenBank/DDBJ whole genome shotgun (WGS) entry which is preliminary data.</text>
</comment>
<keyword evidence="7" id="KW-0418">Kinase</keyword>
<dbReference type="Pfam" id="PF00069">
    <property type="entry name" value="Pkinase"/>
    <property type="match status" value="1"/>
</dbReference>
<dbReference type="GO" id="GO:0035556">
    <property type="term" value="P:intracellular signal transduction"/>
    <property type="evidence" value="ECO:0007669"/>
    <property type="project" value="TreeGrafter"/>
</dbReference>
<dbReference type="Proteomes" id="UP000447873">
    <property type="component" value="Unassembled WGS sequence"/>
</dbReference>
<gene>
    <name evidence="17" type="ORF">EG327_000268</name>
    <name evidence="16" type="ORF">EG328_005972</name>
</gene>
<evidence type="ECO:0000256" key="10">
    <source>
        <dbReference type="ARBA" id="ARBA00023277"/>
    </source>
</evidence>
<keyword evidence="8 13" id="KW-0067">ATP-binding</keyword>
<dbReference type="Pfam" id="PF08587">
    <property type="entry name" value="UBA_2"/>
    <property type="match status" value="1"/>
</dbReference>
<evidence type="ECO:0000313" key="18">
    <source>
        <dbReference type="Proteomes" id="UP000447873"/>
    </source>
</evidence>
<dbReference type="FunFam" id="1.10.8.10:FF:000069">
    <property type="entry name" value="Non-specific serine/threonine protein kinase"/>
    <property type="match status" value="1"/>
</dbReference>
<evidence type="ECO:0000313" key="16">
    <source>
        <dbReference type="EMBL" id="KAE9970905.1"/>
    </source>
</evidence>
<accession>A0A8H3UJP9</accession>
<evidence type="ECO:0000256" key="8">
    <source>
        <dbReference type="ARBA" id="ARBA00022840"/>
    </source>
</evidence>
<keyword evidence="10" id="KW-0119">Carbohydrate metabolism</keyword>
<dbReference type="CDD" id="cd14334">
    <property type="entry name" value="UBA_SNF1_fungi"/>
    <property type="match status" value="1"/>
</dbReference>
<keyword evidence="4" id="KW-0723">Serine/threonine-protein kinase</keyword>
<protein>
    <recommendedName>
        <fullName evidence="3">non-specific serine/threonine protein kinase</fullName>
        <ecNumber evidence="3">2.7.11.1</ecNumber>
    </recommendedName>
</protein>
<evidence type="ECO:0000259" key="15">
    <source>
        <dbReference type="PROSITE" id="PS50011"/>
    </source>
</evidence>
<feature type="region of interest" description="Disordered" evidence="14">
    <location>
        <begin position="504"/>
        <end position="547"/>
    </location>
</feature>
<evidence type="ECO:0000256" key="14">
    <source>
        <dbReference type="SAM" id="MobiDB-lite"/>
    </source>
</evidence>
<feature type="compositionally biased region" description="Basic and acidic residues" evidence="14">
    <location>
        <begin position="622"/>
        <end position="649"/>
    </location>
</feature>
<feature type="region of interest" description="Disordered" evidence="14">
    <location>
        <begin position="701"/>
        <end position="735"/>
    </location>
</feature>
<dbReference type="Pfam" id="PF16579">
    <property type="entry name" value="AdenylateSensor"/>
    <property type="match status" value="1"/>
</dbReference>
<evidence type="ECO:0000256" key="13">
    <source>
        <dbReference type="PROSITE-ProRule" id="PRU10141"/>
    </source>
</evidence>
<dbReference type="InterPro" id="IPR013896">
    <property type="entry name" value="SNF1_UBA"/>
</dbReference>
<dbReference type="InterPro" id="IPR032270">
    <property type="entry name" value="AMPK_C"/>
</dbReference>
<dbReference type="GO" id="GO:0005524">
    <property type="term" value="F:ATP binding"/>
    <property type="evidence" value="ECO:0007669"/>
    <property type="project" value="UniProtKB-UniRule"/>
</dbReference>
<feature type="region of interest" description="Disordered" evidence="14">
    <location>
        <begin position="416"/>
        <end position="471"/>
    </location>
</feature>
<feature type="compositionally biased region" description="Basic and acidic residues" evidence="14">
    <location>
        <begin position="33"/>
        <end position="45"/>
    </location>
</feature>
<dbReference type="PROSITE" id="PS00107">
    <property type="entry name" value="PROTEIN_KINASE_ATP"/>
    <property type="match status" value="1"/>
</dbReference>
<reference evidence="16 18" key="1">
    <citation type="submission" date="2018-12" db="EMBL/GenBank/DDBJ databases">
        <title>Venturia inaequalis Genome Resource.</title>
        <authorList>
            <person name="Lichtner F.J."/>
        </authorList>
    </citation>
    <scope>NUCLEOTIDE SEQUENCE [LARGE SCALE GENOMIC DNA]</scope>
    <source>
        <strain evidence="16 18">120213</strain>
        <strain evidence="17 19">DMI_063113</strain>
    </source>
</reference>
<dbReference type="Pfam" id="PF04082">
    <property type="entry name" value="Fungal_trans"/>
    <property type="match status" value="1"/>
</dbReference>
<dbReference type="EMBL" id="WNWS01000315">
    <property type="protein sequence ID" value="KAE9970905.1"/>
    <property type="molecule type" value="Genomic_DNA"/>
</dbReference>
<comment type="catalytic activity">
    <reaction evidence="12">
        <text>L-seryl-[protein] + ATP = O-phospho-L-seryl-[protein] + ADP + H(+)</text>
        <dbReference type="Rhea" id="RHEA:17989"/>
        <dbReference type="Rhea" id="RHEA-COMP:9863"/>
        <dbReference type="Rhea" id="RHEA-COMP:11604"/>
        <dbReference type="ChEBI" id="CHEBI:15378"/>
        <dbReference type="ChEBI" id="CHEBI:29999"/>
        <dbReference type="ChEBI" id="CHEBI:30616"/>
        <dbReference type="ChEBI" id="CHEBI:83421"/>
        <dbReference type="ChEBI" id="CHEBI:456216"/>
        <dbReference type="EC" id="2.7.11.1"/>
    </reaction>
</comment>
<dbReference type="GO" id="GO:0004674">
    <property type="term" value="F:protein serine/threonine kinase activity"/>
    <property type="evidence" value="ECO:0007669"/>
    <property type="project" value="UniProtKB-KW"/>
</dbReference>
<keyword evidence="9" id="KW-0539">Nucleus</keyword>
<dbReference type="Gene3D" id="1.10.510.10">
    <property type="entry name" value="Transferase(Phosphotransferase) domain 1"/>
    <property type="match status" value="1"/>
</dbReference>
<feature type="region of interest" description="Disordered" evidence="14">
    <location>
        <begin position="945"/>
        <end position="987"/>
    </location>
</feature>
<evidence type="ECO:0000256" key="3">
    <source>
        <dbReference type="ARBA" id="ARBA00012513"/>
    </source>
</evidence>